<name>A0A3B1BRQ2_9ZZZZ</name>
<feature type="domain" description="PIN" evidence="5">
    <location>
        <begin position="4"/>
        <end position="123"/>
    </location>
</feature>
<dbReference type="Gene3D" id="3.40.50.1010">
    <property type="entry name" value="5'-nuclease"/>
    <property type="match status" value="1"/>
</dbReference>
<dbReference type="AlphaFoldDB" id="A0A3B1BRQ2"/>
<evidence type="ECO:0000256" key="4">
    <source>
        <dbReference type="ARBA" id="ARBA00022801"/>
    </source>
</evidence>
<dbReference type="PANTHER" id="PTHR39664:SF2">
    <property type="entry name" value="NUCLEIC ACID-BINDING PROTEIN, CONTAINING PIN DOMAIN-RELATED"/>
    <property type="match status" value="1"/>
</dbReference>
<dbReference type="GO" id="GO:0016787">
    <property type="term" value="F:hydrolase activity"/>
    <property type="evidence" value="ECO:0007669"/>
    <property type="project" value="UniProtKB-KW"/>
</dbReference>
<organism evidence="6">
    <name type="scientific">hydrothermal vent metagenome</name>
    <dbReference type="NCBI Taxonomy" id="652676"/>
    <lineage>
        <taxon>unclassified sequences</taxon>
        <taxon>metagenomes</taxon>
        <taxon>ecological metagenomes</taxon>
    </lineage>
</organism>
<dbReference type="Pfam" id="PF01850">
    <property type="entry name" value="PIN"/>
    <property type="match status" value="1"/>
</dbReference>
<dbReference type="GO" id="GO:0004540">
    <property type="term" value="F:RNA nuclease activity"/>
    <property type="evidence" value="ECO:0007669"/>
    <property type="project" value="InterPro"/>
</dbReference>
<evidence type="ECO:0000313" key="6">
    <source>
        <dbReference type="EMBL" id="VAX08995.1"/>
    </source>
</evidence>
<dbReference type="InterPro" id="IPR029060">
    <property type="entry name" value="PIN-like_dom_sf"/>
</dbReference>
<reference evidence="6" key="1">
    <citation type="submission" date="2018-06" db="EMBL/GenBank/DDBJ databases">
        <authorList>
            <person name="Zhirakovskaya E."/>
        </authorList>
    </citation>
    <scope>NUCLEOTIDE SEQUENCE</scope>
</reference>
<keyword evidence="1" id="KW-1277">Toxin-antitoxin system</keyword>
<gene>
    <name evidence="6" type="ORF">MNBD_GAMMA26-2237</name>
</gene>
<proteinExistence type="inferred from homology"/>
<dbReference type="PANTHER" id="PTHR39664">
    <property type="match status" value="1"/>
</dbReference>
<keyword evidence="4" id="KW-0378">Hydrolase</keyword>
<dbReference type="HAMAP" id="MF_00265">
    <property type="entry name" value="VapC_Nob1"/>
    <property type="match status" value="1"/>
</dbReference>
<dbReference type="InterPro" id="IPR022907">
    <property type="entry name" value="VapC_family"/>
</dbReference>
<evidence type="ECO:0000256" key="3">
    <source>
        <dbReference type="ARBA" id="ARBA00022723"/>
    </source>
</evidence>
<evidence type="ECO:0000259" key="5">
    <source>
        <dbReference type="Pfam" id="PF01850"/>
    </source>
</evidence>
<dbReference type="GO" id="GO:0046872">
    <property type="term" value="F:metal ion binding"/>
    <property type="evidence" value="ECO:0007669"/>
    <property type="project" value="UniProtKB-KW"/>
</dbReference>
<protein>
    <recommendedName>
        <fullName evidence="5">PIN domain-containing protein</fullName>
    </recommendedName>
</protein>
<evidence type="ECO:0000256" key="1">
    <source>
        <dbReference type="ARBA" id="ARBA00022649"/>
    </source>
</evidence>
<sequence length="132" mass="14596">MKALDTNVLVRFLVNDDKTQAELALKLISAAEAKRDVLFVSELVLLELIWVLESVYVVNRTELLDSIDDLLQMPALNIGSLTAVQAFLHNARINKLDLSDLLIGHCARQSGCESVLTFDKGAAKSDLFQQVI</sequence>
<keyword evidence="3" id="KW-0479">Metal-binding</keyword>
<dbReference type="InterPro" id="IPR002716">
    <property type="entry name" value="PIN_dom"/>
</dbReference>
<accession>A0A3B1BRQ2</accession>
<dbReference type="EMBL" id="UOFX01000044">
    <property type="protein sequence ID" value="VAX08995.1"/>
    <property type="molecule type" value="Genomic_DNA"/>
</dbReference>
<dbReference type="SUPFAM" id="SSF88723">
    <property type="entry name" value="PIN domain-like"/>
    <property type="match status" value="1"/>
</dbReference>
<evidence type="ECO:0000256" key="2">
    <source>
        <dbReference type="ARBA" id="ARBA00022722"/>
    </source>
</evidence>
<keyword evidence="2" id="KW-0540">Nuclease</keyword>
<dbReference type="CDD" id="cd18683">
    <property type="entry name" value="PIN_VapC-like"/>
    <property type="match status" value="1"/>
</dbReference>